<sequence length="138" mass="15743">MGLHMSTPGFILLPEFEGIDIELLHPSKPAKHFPWSMETAQLETSSSTNHRRFQPTSRARTHGWIHCSVLEPSGELLRSVRLVALYRKYRIASMEDMLDECVIVSSPCPKHDTDCQEAGKTCDWLKLSQRVKLRPLSI</sequence>
<dbReference type="Proteomes" id="UP001152797">
    <property type="component" value="Unassembled WGS sequence"/>
</dbReference>
<evidence type="ECO:0000313" key="1">
    <source>
        <dbReference type="EMBL" id="CAI3988426.1"/>
    </source>
</evidence>
<gene>
    <name evidence="1" type="ORF">C1SCF055_LOCUS15600</name>
</gene>
<reference evidence="1" key="1">
    <citation type="submission" date="2022-10" db="EMBL/GenBank/DDBJ databases">
        <authorList>
            <person name="Chen Y."/>
            <person name="Dougan E. K."/>
            <person name="Chan C."/>
            <person name="Rhodes N."/>
            <person name="Thang M."/>
        </authorList>
    </citation>
    <scope>NUCLEOTIDE SEQUENCE</scope>
</reference>
<dbReference type="EMBL" id="CAMXCT010001266">
    <property type="protein sequence ID" value="CAI3988426.1"/>
    <property type="molecule type" value="Genomic_DNA"/>
</dbReference>
<organism evidence="1">
    <name type="scientific">Cladocopium goreaui</name>
    <dbReference type="NCBI Taxonomy" id="2562237"/>
    <lineage>
        <taxon>Eukaryota</taxon>
        <taxon>Sar</taxon>
        <taxon>Alveolata</taxon>
        <taxon>Dinophyceae</taxon>
        <taxon>Suessiales</taxon>
        <taxon>Symbiodiniaceae</taxon>
        <taxon>Cladocopium</taxon>
    </lineage>
</organism>
<accession>A0A9P1CBH3</accession>
<proteinExistence type="predicted"/>
<dbReference type="EMBL" id="CAMXCT020001266">
    <property type="protein sequence ID" value="CAL1141801.1"/>
    <property type="molecule type" value="Genomic_DNA"/>
</dbReference>
<dbReference type="EMBL" id="CAMXCT030001266">
    <property type="protein sequence ID" value="CAL4775738.1"/>
    <property type="molecule type" value="Genomic_DNA"/>
</dbReference>
<reference evidence="2 3" key="2">
    <citation type="submission" date="2024-05" db="EMBL/GenBank/DDBJ databases">
        <authorList>
            <person name="Chen Y."/>
            <person name="Shah S."/>
            <person name="Dougan E. K."/>
            <person name="Thang M."/>
            <person name="Chan C."/>
        </authorList>
    </citation>
    <scope>NUCLEOTIDE SEQUENCE [LARGE SCALE GENOMIC DNA]</scope>
</reference>
<protein>
    <submittedName>
        <fullName evidence="1">Uncharacterized protein</fullName>
    </submittedName>
</protein>
<dbReference type="AlphaFoldDB" id="A0A9P1CBH3"/>
<comment type="caution">
    <text evidence="1">The sequence shown here is derived from an EMBL/GenBank/DDBJ whole genome shotgun (WGS) entry which is preliminary data.</text>
</comment>
<evidence type="ECO:0000313" key="2">
    <source>
        <dbReference type="EMBL" id="CAL4775738.1"/>
    </source>
</evidence>
<evidence type="ECO:0000313" key="3">
    <source>
        <dbReference type="Proteomes" id="UP001152797"/>
    </source>
</evidence>
<name>A0A9P1CBH3_9DINO</name>
<keyword evidence="3" id="KW-1185">Reference proteome</keyword>